<dbReference type="eggNOG" id="COG0561">
    <property type="taxonomic scope" value="Bacteria"/>
</dbReference>
<name>N6WQ85_9GAMM</name>
<dbReference type="EMBL" id="APLQ01000014">
    <property type="protein sequence ID" value="ENO13202.1"/>
    <property type="molecule type" value="Genomic_DNA"/>
</dbReference>
<accession>N6WQ85</accession>
<dbReference type="HOGENOM" id="CLU_009583_24_0_6"/>
<dbReference type="SFLD" id="SFLDG01141">
    <property type="entry name" value="C2.B.1:_Sucrose_Phosphatase_Li"/>
    <property type="match status" value="1"/>
</dbReference>
<dbReference type="Pfam" id="PF05116">
    <property type="entry name" value="S6PP"/>
    <property type="match status" value="1"/>
</dbReference>
<dbReference type="InterPro" id="IPR036412">
    <property type="entry name" value="HAD-like_sf"/>
</dbReference>
<feature type="domain" description="Glycosyl transferase family 1" evidence="6">
    <location>
        <begin position="270"/>
        <end position="443"/>
    </location>
</feature>
<dbReference type="SFLD" id="SFLDG01140">
    <property type="entry name" value="C2.B:_Phosphomannomutase_and_P"/>
    <property type="match status" value="1"/>
</dbReference>
<keyword evidence="10" id="KW-1185">Reference proteome</keyword>
<evidence type="ECO:0000259" key="8">
    <source>
        <dbReference type="Pfam" id="PF13579"/>
    </source>
</evidence>
<dbReference type="Proteomes" id="UP000013165">
    <property type="component" value="Unassembled WGS sequence"/>
</dbReference>
<dbReference type="Gene3D" id="3.90.1070.10">
    <property type="match status" value="1"/>
</dbReference>
<dbReference type="GO" id="GO:0000287">
    <property type="term" value="F:magnesium ion binding"/>
    <property type="evidence" value="ECO:0007669"/>
    <property type="project" value="UniProtKB-ARBA"/>
</dbReference>
<dbReference type="SUPFAM" id="SSF56784">
    <property type="entry name" value="HAD-like"/>
    <property type="match status" value="1"/>
</dbReference>
<dbReference type="PANTHER" id="PTHR46039:SF5">
    <property type="entry name" value="SUCROSE-PHOSPHATE SYNTHASE 3-RELATED"/>
    <property type="match status" value="1"/>
</dbReference>
<comment type="similarity">
    <text evidence="1">Belongs to the glycosyltransferase 1 family.</text>
</comment>
<keyword evidence="4" id="KW-0808">Transferase</keyword>
<dbReference type="GO" id="GO:0016791">
    <property type="term" value="F:phosphatase activity"/>
    <property type="evidence" value="ECO:0007669"/>
    <property type="project" value="UniProtKB-ARBA"/>
</dbReference>
<evidence type="ECO:0000256" key="1">
    <source>
        <dbReference type="ARBA" id="ARBA00006530"/>
    </source>
</evidence>
<keyword evidence="3" id="KW-0328">Glycosyltransferase</keyword>
<feature type="domain" description="Glycosyltransferase subfamily 4-like N-terminal" evidence="8">
    <location>
        <begin position="56"/>
        <end position="221"/>
    </location>
</feature>
<gene>
    <name evidence="9" type="ORF">J057_17440</name>
</gene>
<dbReference type="AlphaFoldDB" id="N6WQ85"/>
<dbReference type="GO" id="GO:0046524">
    <property type="term" value="F:sucrose-phosphate synthase activity"/>
    <property type="evidence" value="ECO:0007669"/>
    <property type="project" value="UniProtKB-EC"/>
</dbReference>
<dbReference type="PATRIC" id="fig|626887.3.peg.3485"/>
<protein>
    <recommendedName>
        <fullName evidence="2">sucrose-phosphate synthase</fullName>
        <ecNumber evidence="2">2.4.1.14</ecNumber>
    </recommendedName>
</protein>
<dbReference type="eggNOG" id="COG0438">
    <property type="taxonomic scope" value="Bacteria"/>
</dbReference>
<evidence type="ECO:0000313" key="9">
    <source>
        <dbReference type="EMBL" id="ENO13202.1"/>
    </source>
</evidence>
<evidence type="ECO:0000256" key="5">
    <source>
        <dbReference type="ARBA" id="ARBA00047471"/>
    </source>
</evidence>
<dbReference type="Pfam" id="PF00534">
    <property type="entry name" value="Glycos_transf_1"/>
    <property type="match status" value="1"/>
</dbReference>
<reference evidence="9 10" key="1">
    <citation type="journal article" date="2013" name="Genome Announc.">
        <title>Genome Sequence of the Polycyclic Aromatic Hydrocarbon-Degrading Bacterium Strain Marinobacter nanhaiticus D15-8WT.</title>
        <authorList>
            <person name="Cui Z."/>
            <person name="Gao W."/>
            <person name="Li Q."/>
            <person name="Xu G."/>
            <person name="Zheng L."/>
        </authorList>
    </citation>
    <scope>NUCLEOTIDE SEQUENCE [LARGE SCALE GENOMIC DNA]</scope>
    <source>
        <strain evidence="9 10">D15-8W</strain>
    </source>
</reference>
<dbReference type="InterPro" id="IPR023214">
    <property type="entry name" value="HAD_sf"/>
</dbReference>
<dbReference type="RefSeq" id="WP_004581427.1">
    <property type="nucleotide sequence ID" value="NZ_AP028878.1"/>
</dbReference>
<proteinExistence type="inferred from homology"/>
<evidence type="ECO:0000259" key="7">
    <source>
        <dbReference type="Pfam" id="PF05116"/>
    </source>
</evidence>
<dbReference type="InterPro" id="IPR006380">
    <property type="entry name" value="SPP-like_dom"/>
</dbReference>
<dbReference type="Pfam" id="PF13579">
    <property type="entry name" value="Glyco_trans_4_4"/>
    <property type="match status" value="1"/>
</dbReference>
<dbReference type="InterPro" id="IPR044161">
    <property type="entry name" value="SPS"/>
</dbReference>
<evidence type="ECO:0000259" key="6">
    <source>
        <dbReference type="Pfam" id="PF00534"/>
    </source>
</evidence>
<sequence>MDKDITRAHPFLDLSDNDILTDSKAPGSRSGVVMHIALQGCLRGGDIPYGLTADTGGHIRYLLELVEALSRRPEVEHQIIVTRAFDDPKLGAEYTAAEESLGPNVTLWRCPGQTSDYLAKEALWSELPALTEALVDRMREQGIRPDLVHAHYADAGIMAYQLKRRLGIPYVFTAHSLGASKLQHASPDKPISRTLRRRIRYEELAVRGASSMIASSEHEAKFQYGLYRCHDLNRTKVNPPGCDLQNFSRPAPQSTTHEVDTLLKRFLREPELPCLLAIARPVAKKNLKALIKAYGENPELRQKANLVLIAGTRSRIEACEPEAQQVWLEMLQLIDDYDLYGHVAYPKQHELRQIPAIYQWAAQRKGVFVNPALNEPFGLTLLEAAAAGLPVVATQEGGPIDIVRRCGHGLVVPPTDTRAIAEGCRQILFDDVGWQRLSARGRKNVAFYSWSRHARQYVMETGLVTRDSLPVLGHERPTRILASDMDGTLLGDHRGLERLKQWLAQNRECLFVVATGRAVDEALGELNAWSAPLPDFLIADVGSSIYRIDPQGRPHPVQAWQDKLDQDWDRRACEQVLSPLPGLRLQPAHTQSAYKLSYFTDDSGASKDSLIVKAKQCLAGAGLEARVVHSHGHLLDILPVASGKARAVDFIRQHAGIARRRVVAAGDSGNDEDMLRYAALGIVVANHSGELNDLKGYEHIFWARSSCAAGILEGLNSVDTSTGRQLNDNNQRHTPLEIDINGNAAGMEAGA</sequence>
<dbReference type="InterPro" id="IPR006379">
    <property type="entry name" value="HAD-SF_hydro_IIB"/>
</dbReference>
<evidence type="ECO:0000313" key="10">
    <source>
        <dbReference type="Proteomes" id="UP000013165"/>
    </source>
</evidence>
<keyword evidence="9" id="KW-0378">Hydrolase</keyword>
<organism evidence="9 10">
    <name type="scientific">Marinobacter nanhaiticus D15-8W</name>
    <dbReference type="NCBI Taxonomy" id="626887"/>
    <lineage>
        <taxon>Bacteria</taxon>
        <taxon>Pseudomonadati</taxon>
        <taxon>Pseudomonadota</taxon>
        <taxon>Gammaproteobacteria</taxon>
        <taxon>Pseudomonadales</taxon>
        <taxon>Marinobacteraceae</taxon>
        <taxon>Marinobacter</taxon>
    </lineage>
</organism>
<dbReference type="SFLD" id="SFLDS00003">
    <property type="entry name" value="Haloacid_Dehalogenase"/>
    <property type="match status" value="1"/>
</dbReference>
<dbReference type="SUPFAM" id="SSF53756">
    <property type="entry name" value="UDP-Glycosyltransferase/glycogen phosphorylase"/>
    <property type="match status" value="1"/>
</dbReference>
<dbReference type="NCBIfam" id="TIGR01484">
    <property type="entry name" value="HAD-SF-IIB"/>
    <property type="match status" value="1"/>
</dbReference>
<dbReference type="STRING" id="626887.J057_17440"/>
<dbReference type="Gene3D" id="3.40.50.2000">
    <property type="entry name" value="Glycogen Phosphorylase B"/>
    <property type="match status" value="2"/>
</dbReference>
<dbReference type="EC" id="2.4.1.14" evidence="2"/>
<dbReference type="PANTHER" id="PTHR46039">
    <property type="entry name" value="SUCROSE-PHOSPHATE SYNTHASE 3-RELATED"/>
    <property type="match status" value="1"/>
</dbReference>
<evidence type="ECO:0000256" key="4">
    <source>
        <dbReference type="ARBA" id="ARBA00022679"/>
    </source>
</evidence>
<dbReference type="InterPro" id="IPR001296">
    <property type="entry name" value="Glyco_trans_1"/>
</dbReference>
<comment type="catalytic activity">
    <reaction evidence="5">
        <text>beta-D-fructose 6-phosphate + UDP-alpha-D-glucose = sucrose 6(F)-phosphate + UDP + H(+)</text>
        <dbReference type="Rhea" id="RHEA:22172"/>
        <dbReference type="ChEBI" id="CHEBI:15378"/>
        <dbReference type="ChEBI" id="CHEBI:57634"/>
        <dbReference type="ChEBI" id="CHEBI:57723"/>
        <dbReference type="ChEBI" id="CHEBI:58223"/>
        <dbReference type="ChEBI" id="CHEBI:58885"/>
        <dbReference type="EC" id="2.4.1.14"/>
    </reaction>
</comment>
<comment type="caution">
    <text evidence="9">The sequence shown here is derived from an EMBL/GenBank/DDBJ whole genome shotgun (WGS) entry which is preliminary data.</text>
</comment>
<dbReference type="Gene3D" id="3.40.50.1000">
    <property type="entry name" value="HAD superfamily/HAD-like"/>
    <property type="match status" value="1"/>
</dbReference>
<dbReference type="InterPro" id="IPR028098">
    <property type="entry name" value="Glyco_trans_4-like_N"/>
</dbReference>
<evidence type="ECO:0000256" key="2">
    <source>
        <dbReference type="ARBA" id="ARBA00012536"/>
    </source>
</evidence>
<evidence type="ECO:0000256" key="3">
    <source>
        <dbReference type="ARBA" id="ARBA00022676"/>
    </source>
</evidence>
<dbReference type="OrthoDB" id="9795746at2"/>
<feature type="domain" description="Sucrose phosphatase-like" evidence="7">
    <location>
        <begin position="478"/>
        <end position="716"/>
    </location>
</feature>